<dbReference type="SUPFAM" id="SSF56112">
    <property type="entry name" value="Protein kinase-like (PK-like)"/>
    <property type="match status" value="1"/>
</dbReference>
<dbReference type="PANTHER" id="PTHR12984">
    <property type="entry name" value="SCY1-RELATED S/T PROTEIN KINASE-LIKE"/>
    <property type="match status" value="1"/>
</dbReference>
<name>A0ABR2KUW5_9EUKA</name>
<dbReference type="Gene3D" id="1.10.510.10">
    <property type="entry name" value="Transferase(Phosphotransferase) domain 1"/>
    <property type="match status" value="1"/>
</dbReference>
<dbReference type="Proteomes" id="UP001470230">
    <property type="component" value="Unassembled WGS sequence"/>
</dbReference>
<feature type="compositionally biased region" description="Polar residues" evidence="1">
    <location>
        <begin position="666"/>
        <end position="682"/>
    </location>
</feature>
<dbReference type="InterPro" id="IPR051177">
    <property type="entry name" value="CIK-Related_Protein"/>
</dbReference>
<evidence type="ECO:0000259" key="2">
    <source>
        <dbReference type="PROSITE" id="PS50011"/>
    </source>
</evidence>
<evidence type="ECO:0000313" key="3">
    <source>
        <dbReference type="EMBL" id="KAK8894885.1"/>
    </source>
</evidence>
<dbReference type="InterPro" id="IPR011009">
    <property type="entry name" value="Kinase-like_dom_sf"/>
</dbReference>
<dbReference type="InterPro" id="IPR016024">
    <property type="entry name" value="ARM-type_fold"/>
</dbReference>
<dbReference type="Gene3D" id="1.25.10.10">
    <property type="entry name" value="Leucine-rich Repeat Variant"/>
    <property type="match status" value="1"/>
</dbReference>
<dbReference type="InterPro" id="IPR011989">
    <property type="entry name" value="ARM-like"/>
</dbReference>
<dbReference type="InterPro" id="IPR000719">
    <property type="entry name" value="Prot_kinase_dom"/>
</dbReference>
<dbReference type="PANTHER" id="PTHR12984:SF6">
    <property type="entry name" value="SCY1-LIKE PROTEIN 2"/>
    <property type="match status" value="1"/>
</dbReference>
<proteinExistence type="predicted"/>
<feature type="compositionally biased region" description="Polar residues" evidence="1">
    <location>
        <begin position="611"/>
        <end position="635"/>
    </location>
</feature>
<evidence type="ECO:0000256" key="1">
    <source>
        <dbReference type="SAM" id="MobiDB-lite"/>
    </source>
</evidence>
<gene>
    <name evidence="3" type="ORF">M9Y10_023325</name>
</gene>
<feature type="region of interest" description="Disordered" evidence="1">
    <location>
        <begin position="551"/>
        <end position="578"/>
    </location>
</feature>
<protein>
    <recommendedName>
        <fullName evidence="2">Protein kinase domain-containing protein</fullName>
    </recommendedName>
</protein>
<dbReference type="PROSITE" id="PS50011">
    <property type="entry name" value="PROTEIN_KINASE_DOM"/>
    <property type="match status" value="1"/>
</dbReference>
<organism evidence="3 4">
    <name type="scientific">Tritrichomonas musculus</name>
    <dbReference type="NCBI Taxonomy" id="1915356"/>
    <lineage>
        <taxon>Eukaryota</taxon>
        <taxon>Metamonada</taxon>
        <taxon>Parabasalia</taxon>
        <taxon>Tritrichomonadida</taxon>
        <taxon>Tritrichomonadidae</taxon>
        <taxon>Tritrichomonas</taxon>
    </lineage>
</organism>
<reference evidence="3 4" key="1">
    <citation type="submission" date="2024-04" db="EMBL/GenBank/DDBJ databases">
        <title>Tritrichomonas musculus Genome.</title>
        <authorList>
            <person name="Alves-Ferreira E."/>
            <person name="Grigg M."/>
            <person name="Lorenzi H."/>
            <person name="Galac M."/>
        </authorList>
    </citation>
    <scope>NUCLEOTIDE SEQUENCE [LARGE SCALE GENOMIC DNA]</scope>
    <source>
        <strain evidence="3 4">EAF2021</strain>
    </source>
</reference>
<dbReference type="SUPFAM" id="SSF48371">
    <property type="entry name" value="ARM repeat"/>
    <property type="match status" value="1"/>
</dbReference>
<feature type="domain" description="Protein kinase" evidence="2">
    <location>
        <begin position="9"/>
        <end position="273"/>
    </location>
</feature>
<evidence type="ECO:0000313" key="4">
    <source>
        <dbReference type="Proteomes" id="UP001470230"/>
    </source>
</evidence>
<sequence length="691" mass="77136">MGAGITVNYQNIVPIFDAGFWKVSSAQHKTTNQKVSIWQIDYDEVQKIERKSDREKFLNNCLQSVQQMRRIHHPLVLKIIELSESIKALNFAAEPVMSCLTHEDSFTPDDASFIAYQLAQVLKFVHQNMHTVLFGLSTDSIVLTSQLDLKLCDFTFAAPVINEYGISIIRTGQWLFSPFMPKINFTSPEVINNLQTSSQVDIFSYAMTIAAAYLGRPLLSCSSVDEYLRVIQSRSFQIPQSIPQEVRDLIINCLNPFPDSRPDINHILQSKIFESLPLKALQYIEVIVTKTDEDRYTFYNGVAKVLGVFSIRILQSRFLPLFIEDVLREPRFGPVLIPQIFEIGRSMDSFSFYQEIIIPLQPLFTNSDSPECLLALLTSIPAIVENINEYQYQQVCFPMISTAFTSNISTLHEEALKHIPLIVSKVTSTTVENELIPSIVELFSTSTDIKIVSSCIKCIAKCLPKLNHDVIAETVTEKITAAWNRLSGPPEMADAVLIIVKQLKATSLNSVRFVVPMVSEILASDRIDPPTQLALSEYILEAVAHYVKFQSSNASSSPNTNQWLNKIGKNKPKSTNSGMSIDQFQKVVDSSESAQVSFSSLRRQSYDPRDPSTQSSSAKARFAANNSVPSSNLALKNNPAGFSTPEIYPNENKSTTPSLFAGMKTAQPSQQQNKPAANSMFSGLNVGPVRK</sequence>
<dbReference type="EMBL" id="JAPFFF010000003">
    <property type="protein sequence ID" value="KAK8894885.1"/>
    <property type="molecule type" value="Genomic_DNA"/>
</dbReference>
<dbReference type="Gene3D" id="3.30.200.20">
    <property type="entry name" value="Phosphorylase Kinase, domain 1"/>
    <property type="match status" value="1"/>
</dbReference>
<dbReference type="SMART" id="SM00220">
    <property type="entry name" value="S_TKc"/>
    <property type="match status" value="1"/>
</dbReference>
<keyword evidence="4" id="KW-1185">Reference proteome</keyword>
<dbReference type="Pfam" id="PF00069">
    <property type="entry name" value="Pkinase"/>
    <property type="match status" value="1"/>
</dbReference>
<comment type="caution">
    <text evidence="3">The sequence shown here is derived from an EMBL/GenBank/DDBJ whole genome shotgun (WGS) entry which is preliminary data.</text>
</comment>
<accession>A0ABR2KUW5</accession>
<feature type="compositionally biased region" description="Polar residues" evidence="1">
    <location>
        <begin position="551"/>
        <end position="564"/>
    </location>
</feature>
<feature type="region of interest" description="Disordered" evidence="1">
    <location>
        <begin position="599"/>
        <end position="691"/>
    </location>
</feature>